<dbReference type="PROSITE" id="PS00028">
    <property type="entry name" value="ZINC_FINGER_C2H2_1"/>
    <property type="match status" value="1"/>
</dbReference>
<feature type="compositionally biased region" description="Polar residues" evidence="1">
    <location>
        <begin position="47"/>
        <end position="60"/>
    </location>
</feature>
<evidence type="ECO:0000313" key="4">
    <source>
        <dbReference type="Proteomes" id="UP000799436"/>
    </source>
</evidence>
<accession>A0A6G1L105</accession>
<evidence type="ECO:0000313" key="3">
    <source>
        <dbReference type="EMBL" id="KAF2766219.1"/>
    </source>
</evidence>
<feature type="region of interest" description="Disordered" evidence="1">
    <location>
        <begin position="1"/>
        <end position="68"/>
    </location>
</feature>
<dbReference type="EMBL" id="ML995875">
    <property type="protein sequence ID" value="KAF2766219.1"/>
    <property type="molecule type" value="Genomic_DNA"/>
</dbReference>
<proteinExistence type="predicted"/>
<feature type="domain" description="C2H2-type" evidence="2">
    <location>
        <begin position="251"/>
        <end position="275"/>
    </location>
</feature>
<sequence length="297" mass="33422">MERNGSTLGRRVVGSARGLAKVQTLQEGGRQRHFEDWPRRPRHAGISSGQNDSFRSSPDLESSRSTEQEFNSFFQGSALDLDHASGLQTAVSCFDRDGDEDIPNTYCRAESWHMTWDHALGVANQSDEAESRTVLQESMELCEGHSSLKAAAIARIDQVQRHLRRAAMDQCKGQVVSPSLHVNSQRSIDGHGTPAFDRQSRTTLPFHAQRSITSKRAEQLLPDFRCKHRQCHENLKALLSPMSTAFQRLHCIHIGCERFFDSAESWEQHLVLPHHLISSPGNNIISGLNRRYSLSRS</sequence>
<evidence type="ECO:0000256" key="1">
    <source>
        <dbReference type="SAM" id="MobiDB-lite"/>
    </source>
</evidence>
<dbReference type="InterPro" id="IPR013087">
    <property type="entry name" value="Znf_C2H2_type"/>
</dbReference>
<name>A0A6G1L105_9PEZI</name>
<protein>
    <recommendedName>
        <fullName evidence="2">C2H2-type domain-containing protein</fullName>
    </recommendedName>
</protein>
<reference evidence="3" key="1">
    <citation type="journal article" date="2020" name="Stud. Mycol.">
        <title>101 Dothideomycetes genomes: a test case for predicting lifestyles and emergence of pathogens.</title>
        <authorList>
            <person name="Haridas S."/>
            <person name="Albert R."/>
            <person name="Binder M."/>
            <person name="Bloem J."/>
            <person name="Labutti K."/>
            <person name="Salamov A."/>
            <person name="Andreopoulos B."/>
            <person name="Baker S."/>
            <person name="Barry K."/>
            <person name="Bills G."/>
            <person name="Bluhm B."/>
            <person name="Cannon C."/>
            <person name="Castanera R."/>
            <person name="Culley D."/>
            <person name="Daum C."/>
            <person name="Ezra D."/>
            <person name="Gonzalez J."/>
            <person name="Henrissat B."/>
            <person name="Kuo A."/>
            <person name="Liang C."/>
            <person name="Lipzen A."/>
            <person name="Lutzoni F."/>
            <person name="Magnuson J."/>
            <person name="Mondo S."/>
            <person name="Nolan M."/>
            <person name="Ohm R."/>
            <person name="Pangilinan J."/>
            <person name="Park H.-J."/>
            <person name="Ramirez L."/>
            <person name="Alfaro M."/>
            <person name="Sun H."/>
            <person name="Tritt A."/>
            <person name="Yoshinaga Y."/>
            <person name="Zwiers L.-H."/>
            <person name="Turgeon B."/>
            <person name="Goodwin S."/>
            <person name="Spatafora J."/>
            <person name="Crous P."/>
            <person name="Grigoriev I."/>
        </authorList>
    </citation>
    <scope>NUCLEOTIDE SEQUENCE</scope>
    <source>
        <strain evidence="3">CBS 116005</strain>
    </source>
</reference>
<dbReference type="AlphaFoldDB" id="A0A6G1L105"/>
<keyword evidence="4" id="KW-1185">Reference proteome</keyword>
<gene>
    <name evidence="3" type="ORF">EJ03DRAFT_183154</name>
</gene>
<dbReference type="Proteomes" id="UP000799436">
    <property type="component" value="Unassembled WGS sequence"/>
</dbReference>
<organism evidence="3 4">
    <name type="scientific">Teratosphaeria nubilosa</name>
    <dbReference type="NCBI Taxonomy" id="161662"/>
    <lineage>
        <taxon>Eukaryota</taxon>
        <taxon>Fungi</taxon>
        <taxon>Dikarya</taxon>
        <taxon>Ascomycota</taxon>
        <taxon>Pezizomycotina</taxon>
        <taxon>Dothideomycetes</taxon>
        <taxon>Dothideomycetidae</taxon>
        <taxon>Mycosphaerellales</taxon>
        <taxon>Teratosphaeriaceae</taxon>
        <taxon>Teratosphaeria</taxon>
    </lineage>
</organism>
<feature type="compositionally biased region" description="Basic and acidic residues" evidence="1">
    <location>
        <begin position="29"/>
        <end position="39"/>
    </location>
</feature>
<evidence type="ECO:0000259" key="2">
    <source>
        <dbReference type="PROSITE" id="PS00028"/>
    </source>
</evidence>